<accession>A0ABT1SG46</accession>
<dbReference type="InterPro" id="IPR045155">
    <property type="entry name" value="Beta-lactam_cat"/>
</dbReference>
<sequence>MIKEIVMEELKLAEEKVSIIIKDLSNDQWILKYDENRTFPSASIIKILIMTEALERVEKGEFNLDQKIKVRECDRVEYSLVSELKLEEYPLIDLITLMIILSDNTATNILIELLGYERINEMAKKIGCNDTILRRKMMDFEAAKEGRENMTSPMDIAILMEKIYNKSIISAEMCELMIHILSRQKHRNMLPRYILDEVVIAHKTGELSGLNHDIGIFYLENIHYLIGIFTTDGKDDLVGKRTIGRISKLVYDNLSKVK</sequence>
<dbReference type="Pfam" id="PF13354">
    <property type="entry name" value="Beta-lactamase2"/>
    <property type="match status" value="1"/>
</dbReference>
<evidence type="ECO:0000313" key="3">
    <source>
        <dbReference type="Proteomes" id="UP001524478"/>
    </source>
</evidence>
<dbReference type="InterPro" id="IPR000871">
    <property type="entry name" value="Beta-lactam_class-A"/>
</dbReference>
<dbReference type="Proteomes" id="UP001524478">
    <property type="component" value="Unassembled WGS sequence"/>
</dbReference>
<feature type="domain" description="Beta-lactamase class A catalytic" evidence="1">
    <location>
        <begin position="18"/>
        <end position="230"/>
    </location>
</feature>
<keyword evidence="2" id="KW-0378">Hydrolase</keyword>
<dbReference type="RefSeq" id="WP_216560033.1">
    <property type="nucleotide sequence ID" value="NZ_JAHLOH010000040.1"/>
</dbReference>
<reference evidence="2 3" key="1">
    <citation type="submission" date="2022-06" db="EMBL/GenBank/DDBJ databases">
        <title>Isolation of gut microbiota from human fecal samples.</title>
        <authorList>
            <person name="Pamer E.G."/>
            <person name="Barat B."/>
            <person name="Waligurski E."/>
            <person name="Medina S."/>
            <person name="Paddock L."/>
            <person name="Mostad J."/>
        </authorList>
    </citation>
    <scope>NUCLEOTIDE SEQUENCE [LARGE SCALE GENOMIC DNA]</scope>
    <source>
        <strain evidence="2 3">DFI.7.95</strain>
    </source>
</reference>
<evidence type="ECO:0000313" key="2">
    <source>
        <dbReference type="EMBL" id="MCQ4925441.1"/>
    </source>
</evidence>
<comment type="caution">
    <text evidence="2">The sequence shown here is derived from an EMBL/GenBank/DDBJ whole genome shotgun (WGS) entry which is preliminary data.</text>
</comment>
<dbReference type="GO" id="GO:0016787">
    <property type="term" value="F:hydrolase activity"/>
    <property type="evidence" value="ECO:0007669"/>
    <property type="project" value="UniProtKB-KW"/>
</dbReference>
<organism evidence="2 3">
    <name type="scientific">Tissierella carlieri</name>
    <dbReference type="NCBI Taxonomy" id="689904"/>
    <lineage>
        <taxon>Bacteria</taxon>
        <taxon>Bacillati</taxon>
        <taxon>Bacillota</taxon>
        <taxon>Tissierellia</taxon>
        <taxon>Tissierellales</taxon>
        <taxon>Tissierellaceae</taxon>
        <taxon>Tissierella</taxon>
    </lineage>
</organism>
<dbReference type="EMBL" id="JANGAC010000022">
    <property type="protein sequence ID" value="MCQ4925441.1"/>
    <property type="molecule type" value="Genomic_DNA"/>
</dbReference>
<name>A0ABT1SG46_9FIRM</name>
<protein>
    <submittedName>
        <fullName evidence="2">Class A beta-lactamase-related serine hydrolase</fullName>
    </submittedName>
</protein>
<dbReference type="PANTHER" id="PTHR35333:SF3">
    <property type="entry name" value="BETA-LACTAMASE-TYPE TRANSPEPTIDASE FOLD CONTAINING PROTEIN"/>
    <property type="match status" value="1"/>
</dbReference>
<keyword evidence="3" id="KW-1185">Reference proteome</keyword>
<proteinExistence type="predicted"/>
<evidence type="ECO:0000259" key="1">
    <source>
        <dbReference type="Pfam" id="PF13354"/>
    </source>
</evidence>
<gene>
    <name evidence="2" type="ORF">NE686_20215</name>
</gene>
<dbReference type="PANTHER" id="PTHR35333">
    <property type="entry name" value="BETA-LACTAMASE"/>
    <property type="match status" value="1"/>
</dbReference>